<organism evidence="3 4">
    <name type="scientific">Candidatus Nesterenkonia stercoripullorum</name>
    <dbReference type="NCBI Taxonomy" id="2838701"/>
    <lineage>
        <taxon>Bacteria</taxon>
        <taxon>Bacillati</taxon>
        <taxon>Actinomycetota</taxon>
        <taxon>Actinomycetes</taxon>
        <taxon>Micrococcales</taxon>
        <taxon>Micrococcaceae</taxon>
        <taxon>Nesterenkonia</taxon>
    </lineage>
</organism>
<dbReference type="GO" id="GO:0016757">
    <property type="term" value="F:glycosyltransferase activity"/>
    <property type="evidence" value="ECO:0007669"/>
    <property type="project" value="UniProtKB-KW"/>
</dbReference>
<comment type="caution">
    <text evidence="3">The sequence shown here is derived from an EMBL/GenBank/DDBJ whole genome shotgun (WGS) entry which is preliminary data.</text>
</comment>
<gene>
    <name evidence="3" type="ORF">H9871_06625</name>
</gene>
<keyword evidence="1 3" id="KW-0808">Transferase</keyword>
<evidence type="ECO:0000313" key="3">
    <source>
        <dbReference type="EMBL" id="HIW99801.1"/>
    </source>
</evidence>
<accession>A0A9D2A898</accession>
<evidence type="ECO:0000256" key="1">
    <source>
        <dbReference type="ARBA" id="ARBA00022679"/>
    </source>
</evidence>
<evidence type="ECO:0000313" key="4">
    <source>
        <dbReference type="Proteomes" id="UP000824151"/>
    </source>
</evidence>
<sequence>CIPIAYDIEYGPSDIITDGVDGFLVPPGDIDALAEAITRFLAMDRAKVVRMREAAIARAQDFSAEKIVQRWGAAIAEAMAAHRMKAGSVEPEMSARLHSVSADGGEAELTVVLGGAELTAPAWAKLAWVGRKKDVYGRSQASVEGFGGLITVTGRVNAHDLALGESGYADVFVDTRASGVPTRTRIVAKSLSEPVSFGDKELYATKHGNLSVRQQNSDGLDIVPNRQ</sequence>
<evidence type="ECO:0000259" key="2">
    <source>
        <dbReference type="Pfam" id="PF00534"/>
    </source>
</evidence>
<dbReference type="EC" id="2.4.-.-" evidence="3"/>
<feature type="domain" description="Glycosyl transferase family 1" evidence="2">
    <location>
        <begin position="2"/>
        <end position="56"/>
    </location>
</feature>
<proteinExistence type="predicted"/>
<dbReference type="InterPro" id="IPR001296">
    <property type="entry name" value="Glyco_trans_1"/>
</dbReference>
<reference evidence="3" key="1">
    <citation type="journal article" date="2021" name="PeerJ">
        <title>Extensive microbial diversity within the chicken gut microbiome revealed by metagenomics and culture.</title>
        <authorList>
            <person name="Gilroy R."/>
            <person name="Ravi A."/>
            <person name="Getino M."/>
            <person name="Pursley I."/>
            <person name="Horton D.L."/>
            <person name="Alikhan N.F."/>
            <person name="Baker D."/>
            <person name="Gharbi K."/>
            <person name="Hall N."/>
            <person name="Watson M."/>
            <person name="Adriaenssens E.M."/>
            <person name="Foster-Nyarko E."/>
            <person name="Jarju S."/>
            <person name="Secka A."/>
            <person name="Antonio M."/>
            <person name="Oren A."/>
            <person name="Chaudhuri R.R."/>
            <person name="La Ragione R."/>
            <person name="Hildebrand F."/>
            <person name="Pallen M.J."/>
        </authorList>
    </citation>
    <scope>NUCLEOTIDE SEQUENCE</scope>
    <source>
        <strain evidence="3">ChiHejej3B27-3195</strain>
    </source>
</reference>
<reference evidence="3" key="2">
    <citation type="submission" date="2021-04" db="EMBL/GenBank/DDBJ databases">
        <authorList>
            <person name="Gilroy R."/>
        </authorList>
    </citation>
    <scope>NUCLEOTIDE SEQUENCE</scope>
    <source>
        <strain evidence="3">ChiHejej3B27-3195</strain>
    </source>
</reference>
<dbReference type="AlphaFoldDB" id="A0A9D2A898"/>
<dbReference type="SUPFAM" id="SSF53756">
    <property type="entry name" value="UDP-Glycosyltransferase/glycogen phosphorylase"/>
    <property type="match status" value="1"/>
</dbReference>
<name>A0A9D2A898_9MICC</name>
<dbReference type="Proteomes" id="UP000824151">
    <property type="component" value="Unassembled WGS sequence"/>
</dbReference>
<dbReference type="Pfam" id="PF00534">
    <property type="entry name" value="Glycos_transf_1"/>
    <property type="match status" value="1"/>
</dbReference>
<dbReference type="Gene3D" id="3.40.50.2000">
    <property type="entry name" value="Glycogen Phosphorylase B"/>
    <property type="match status" value="1"/>
</dbReference>
<keyword evidence="3" id="KW-0328">Glycosyltransferase</keyword>
<feature type="non-terminal residue" evidence="3">
    <location>
        <position position="1"/>
    </location>
</feature>
<protein>
    <submittedName>
        <fullName evidence="3">Glycosyltransferase</fullName>
        <ecNumber evidence="3">2.4.-.-</ecNumber>
    </submittedName>
</protein>
<dbReference type="EMBL" id="DXGD01000242">
    <property type="protein sequence ID" value="HIW99801.1"/>
    <property type="molecule type" value="Genomic_DNA"/>
</dbReference>